<dbReference type="CDD" id="cd03443">
    <property type="entry name" value="PaaI_thioesterase"/>
    <property type="match status" value="1"/>
</dbReference>
<dbReference type="InterPro" id="IPR006683">
    <property type="entry name" value="Thioestr_dom"/>
</dbReference>
<proteinExistence type="predicted"/>
<protein>
    <submittedName>
        <fullName evidence="2">PaaI family thioesterase</fullName>
    </submittedName>
</protein>
<sequence>MEDGGKVRVRTFPEHQHSNLSNNVHGGALLGYIDVALFAAARMHGIIEAGTAVTLDLSVQFIGAGRVGEPLDLVLEILRETGRLIFMRGIVEQEGGVVVAAFSGTVRKPGRPR</sequence>
<accession>A0A2W5A8J9</accession>
<organism evidence="2 3">
    <name type="scientific">Sphingomonas sanxanigenens</name>
    <dbReference type="NCBI Taxonomy" id="397260"/>
    <lineage>
        <taxon>Bacteria</taxon>
        <taxon>Pseudomonadati</taxon>
        <taxon>Pseudomonadota</taxon>
        <taxon>Alphaproteobacteria</taxon>
        <taxon>Sphingomonadales</taxon>
        <taxon>Sphingomonadaceae</taxon>
        <taxon>Sphingomonas</taxon>
    </lineage>
</organism>
<dbReference type="GO" id="GO:0016790">
    <property type="term" value="F:thiolester hydrolase activity"/>
    <property type="evidence" value="ECO:0007669"/>
    <property type="project" value="UniProtKB-ARBA"/>
</dbReference>
<comment type="caution">
    <text evidence="2">The sequence shown here is derived from an EMBL/GenBank/DDBJ whole genome shotgun (WGS) entry which is preliminary data.</text>
</comment>
<dbReference type="EMBL" id="QFNN01000055">
    <property type="protein sequence ID" value="PZO89547.1"/>
    <property type="molecule type" value="Genomic_DNA"/>
</dbReference>
<reference evidence="2 3" key="1">
    <citation type="submission" date="2017-08" db="EMBL/GenBank/DDBJ databases">
        <title>Infants hospitalized years apart are colonized by the same room-sourced microbial strains.</title>
        <authorList>
            <person name="Brooks B."/>
            <person name="Olm M.R."/>
            <person name="Firek B.A."/>
            <person name="Baker R."/>
            <person name="Thomas B.C."/>
            <person name="Morowitz M.J."/>
            <person name="Banfield J.F."/>
        </authorList>
    </citation>
    <scope>NUCLEOTIDE SEQUENCE [LARGE SCALE GENOMIC DNA]</scope>
    <source>
        <strain evidence="2">S2_018_000_R2_101</strain>
    </source>
</reference>
<gene>
    <name evidence="2" type="ORF">DI623_09895</name>
</gene>
<evidence type="ECO:0000259" key="1">
    <source>
        <dbReference type="Pfam" id="PF03061"/>
    </source>
</evidence>
<dbReference type="SUPFAM" id="SSF54637">
    <property type="entry name" value="Thioesterase/thiol ester dehydrase-isomerase"/>
    <property type="match status" value="1"/>
</dbReference>
<dbReference type="Proteomes" id="UP000249066">
    <property type="component" value="Unassembled WGS sequence"/>
</dbReference>
<evidence type="ECO:0000313" key="2">
    <source>
        <dbReference type="EMBL" id="PZO89547.1"/>
    </source>
</evidence>
<name>A0A2W5A8J9_9SPHN</name>
<dbReference type="Gene3D" id="3.10.129.10">
    <property type="entry name" value="Hotdog Thioesterase"/>
    <property type="match status" value="1"/>
</dbReference>
<dbReference type="InterPro" id="IPR029069">
    <property type="entry name" value="HotDog_dom_sf"/>
</dbReference>
<evidence type="ECO:0000313" key="3">
    <source>
        <dbReference type="Proteomes" id="UP000249066"/>
    </source>
</evidence>
<dbReference type="AlphaFoldDB" id="A0A2W5A8J9"/>
<feature type="domain" description="Thioesterase" evidence="1">
    <location>
        <begin position="22"/>
        <end position="99"/>
    </location>
</feature>
<dbReference type="Pfam" id="PF03061">
    <property type="entry name" value="4HBT"/>
    <property type="match status" value="1"/>
</dbReference>